<dbReference type="HAMAP" id="MF_01023">
    <property type="entry name" value="HisC_aminotrans_2"/>
    <property type="match status" value="1"/>
</dbReference>
<evidence type="ECO:0000313" key="11">
    <source>
        <dbReference type="EMBL" id="SHE41592.1"/>
    </source>
</evidence>
<keyword evidence="12" id="KW-1185">Reference proteome</keyword>
<evidence type="ECO:0000256" key="2">
    <source>
        <dbReference type="ARBA" id="ARBA00007970"/>
    </source>
</evidence>
<keyword evidence="7 9" id="KW-0663">Pyridoxal phosphate</keyword>
<evidence type="ECO:0000256" key="6">
    <source>
        <dbReference type="ARBA" id="ARBA00022679"/>
    </source>
</evidence>
<dbReference type="PANTHER" id="PTHR42885">
    <property type="entry name" value="HISTIDINOL-PHOSPHATE AMINOTRANSFERASE-RELATED"/>
    <property type="match status" value="1"/>
</dbReference>
<dbReference type="InterPro" id="IPR015422">
    <property type="entry name" value="PyrdxlP-dep_Trfase_small"/>
</dbReference>
<dbReference type="UniPathway" id="UPA00031">
    <property type="reaction ID" value="UER00012"/>
</dbReference>
<comment type="cofactor">
    <cofactor evidence="1 9">
        <name>pyridoxal 5'-phosphate</name>
        <dbReference type="ChEBI" id="CHEBI:597326"/>
    </cofactor>
</comment>
<evidence type="ECO:0000256" key="4">
    <source>
        <dbReference type="ARBA" id="ARBA00022576"/>
    </source>
</evidence>
<dbReference type="Gene3D" id="3.40.640.10">
    <property type="entry name" value="Type I PLP-dependent aspartate aminotransferase-like (Major domain)"/>
    <property type="match status" value="1"/>
</dbReference>
<sequence>MIEDLMRSHLKEFMNYVVPDNDYKYVLNANESPFNLFKDPDLKDGLFDELKEYKTNLYPDGSSRLLREKLSEYLKVDSDKIICANGSDELIPMIFSAFLNPGEAVVSHYPSFDMYKISAQIAQGNFVPVNDLEGHVIDVEGMISAAKDYNAKLIFVCVPNNPTGHAIDKRDIIKILEESPGIVVVDEAYVEFSDANCLDLIEKYENLIILRTFSKAFGMAGLRVGYALGQKKMIDILNKVKQPYNLNSISQLIASWAIENRKPIMEKIKYLSKERDYLYAELKKISGITVYDSQSNFILIKVDDGKKVNDAMLCQGVLLKYFDKKPMLENCFRVTVTTREVNDLVLKILRGALKDA</sequence>
<comment type="similarity">
    <text evidence="2 9">Belongs to the class-II pyridoxal-phosphate-dependent aminotransferase family. Histidinol-phosphate aminotransferase subfamily.</text>
</comment>
<keyword evidence="4 9" id="KW-0032">Aminotransferase</keyword>
<keyword evidence="8 9" id="KW-0368">Histidine biosynthesis</keyword>
<dbReference type="GO" id="GO:0000105">
    <property type="term" value="P:L-histidine biosynthetic process"/>
    <property type="evidence" value="ECO:0007669"/>
    <property type="project" value="UniProtKB-UniRule"/>
</dbReference>
<dbReference type="PROSITE" id="PS00599">
    <property type="entry name" value="AA_TRANSFER_CLASS_2"/>
    <property type="match status" value="1"/>
</dbReference>
<organism evidence="11 12">
    <name type="scientific">Alkalibacter saccharofermentans DSM 14828</name>
    <dbReference type="NCBI Taxonomy" id="1120975"/>
    <lineage>
        <taxon>Bacteria</taxon>
        <taxon>Bacillati</taxon>
        <taxon>Bacillota</taxon>
        <taxon>Clostridia</taxon>
        <taxon>Eubacteriales</taxon>
        <taxon>Eubacteriaceae</taxon>
        <taxon>Alkalibacter</taxon>
    </lineage>
</organism>
<comment type="pathway">
    <text evidence="9">Amino-acid biosynthesis; L-histidine biosynthesis; L-histidine from 5-phospho-alpha-D-ribose 1-diphosphate: step 7/9.</text>
</comment>
<dbReference type="Proteomes" id="UP000184251">
    <property type="component" value="Unassembled WGS sequence"/>
</dbReference>
<dbReference type="NCBIfam" id="TIGR01141">
    <property type="entry name" value="hisC"/>
    <property type="match status" value="1"/>
</dbReference>
<keyword evidence="6 9" id="KW-0808">Transferase</keyword>
<comment type="subunit">
    <text evidence="3 9">Homodimer.</text>
</comment>
<dbReference type="Gene3D" id="3.90.1150.10">
    <property type="entry name" value="Aspartate Aminotransferase, domain 1"/>
    <property type="match status" value="1"/>
</dbReference>
<evidence type="ECO:0000259" key="10">
    <source>
        <dbReference type="Pfam" id="PF00155"/>
    </source>
</evidence>
<feature type="modified residue" description="N6-(pyridoxal phosphate)lysine" evidence="9">
    <location>
        <position position="215"/>
    </location>
</feature>
<dbReference type="PANTHER" id="PTHR42885:SF2">
    <property type="entry name" value="HISTIDINOL-PHOSPHATE AMINOTRANSFERASE"/>
    <property type="match status" value="1"/>
</dbReference>
<dbReference type="InterPro" id="IPR015421">
    <property type="entry name" value="PyrdxlP-dep_Trfase_major"/>
</dbReference>
<dbReference type="Pfam" id="PF00155">
    <property type="entry name" value="Aminotran_1_2"/>
    <property type="match status" value="1"/>
</dbReference>
<dbReference type="RefSeq" id="WP_073269440.1">
    <property type="nucleotide sequence ID" value="NZ_FQTU01000002.1"/>
</dbReference>
<dbReference type="SUPFAM" id="SSF53383">
    <property type="entry name" value="PLP-dependent transferases"/>
    <property type="match status" value="1"/>
</dbReference>
<comment type="catalytic activity">
    <reaction evidence="9">
        <text>L-histidinol phosphate + 2-oxoglutarate = 3-(imidazol-4-yl)-2-oxopropyl phosphate + L-glutamate</text>
        <dbReference type="Rhea" id="RHEA:23744"/>
        <dbReference type="ChEBI" id="CHEBI:16810"/>
        <dbReference type="ChEBI" id="CHEBI:29985"/>
        <dbReference type="ChEBI" id="CHEBI:57766"/>
        <dbReference type="ChEBI" id="CHEBI:57980"/>
        <dbReference type="EC" id="2.6.1.9"/>
    </reaction>
</comment>
<evidence type="ECO:0000256" key="7">
    <source>
        <dbReference type="ARBA" id="ARBA00022898"/>
    </source>
</evidence>
<dbReference type="GO" id="GO:0004400">
    <property type="term" value="F:histidinol-phosphate transaminase activity"/>
    <property type="evidence" value="ECO:0007669"/>
    <property type="project" value="UniProtKB-UniRule"/>
</dbReference>
<evidence type="ECO:0000256" key="8">
    <source>
        <dbReference type="ARBA" id="ARBA00023102"/>
    </source>
</evidence>
<gene>
    <name evidence="9" type="primary">hisC</name>
    <name evidence="11" type="ORF">SAMN02746064_00437</name>
</gene>
<dbReference type="EC" id="2.6.1.9" evidence="9"/>
<dbReference type="InterPro" id="IPR005861">
    <property type="entry name" value="HisP_aminotrans"/>
</dbReference>
<reference evidence="11 12" key="1">
    <citation type="submission" date="2016-11" db="EMBL/GenBank/DDBJ databases">
        <authorList>
            <person name="Jaros S."/>
            <person name="Januszkiewicz K."/>
            <person name="Wedrychowicz H."/>
        </authorList>
    </citation>
    <scope>NUCLEOTIDE SEQUENCE [LARGE SCALE GENOMIC DNA]</scope>
    <source>
        <strain evidence="11 12">DSM 14828</strain>
    </source>
</reference>
<dbReference type="InterPro" id="IPR004839">
    <property type="entry name" value="Aminotransferase_I/II_large"/>
</dbReference>
<dbReference type="OrthoDB" id="9813612at2"/>
<evidence type="ECO:0000256" key="5">
    <source>
        <dbReference type="ARBA" id="ARBA00022605"/>
    </source>
</evidence>
<keyword evidence="5 9" id="KW-0028">Amino-acid biosynthesis</keyword>
<evidence type="ECO:0000256" key="9">
    <source>
        <dbReference type="HAMAP-Rule" id="MF_01023"/>
    </source>
</evidence>
<feature type="domain" description="Aminotransferase class I/classII large" evidence="10">
    <location>
        <begin position="27"/>
        <end position="346"/>
    </location>
</feature>
<protein>
    <recommendedName>
        <fullName evidence="9">Histidinol-phosphate aminotransferase</fullName>
        <ecNumber evidence="9">2.6.1.9</ecNumber>
    </recommendedName>
    <alternativeName>
        <fullName evidence="9">Imidazole acetol-phosphate transaminase</fullName>
    </alternativeName>
</protein>
<dbReference type="GO" id="GO:0030170">
    <property type="term" value="F:pyridoxal phosphate binding"/>
    <property type="evidence" value="ECO:0007669"/>
    <property type="project" value="InterPro"/>
</dbReference>
<dbReference type="AlphaFoldDB" id="A0A1M4TAM6"/>
<dbReference type="STRING" id="1120975.SAMN02746064_00437"/>
<accession>A0A1M4TAM6</accession>
<dbReference type="InterPro" id="IPR001917">
    <property type="entry name" value="Aminotrans_II_pyridoxalP_BS"/>
</dbReference>
<proteinExistence type="inferred from homology"/>
<evidence type="ECO:0000313" key="12">
    <source>
        <dbReference type="Proteomes" id="UP000184251"/>
    </source>
</evidence>
<evidence type="ECO:0000256" key="1">
    <source>
        <dbReference type="ARBA" id="ARBA00001933"/>
    </source>
</evidence>
<dbReference type="EMBL" id="FQTU01000002">
    <property type="protein sequence ID" value="SHE41592.1"/>
    <property type="molecule type" value="Genomic_DNA"/>
</dbReference>
<dbReference type="InterPro" id="IPR015424">
    <property type="entry name" value="PyrdxlP-dep_Trfase"/>
</dbReference>
<dbReference type="CDD" id="cd00609">
    <property type="entry name" value="AAT_like"/>
    <property type="match status" value="1"/>
</dbReference>
<evidence type="ECO:0000256" key="3">
    <source>
        <dbReference type="ARBA" id="ARBA00011738"/>
    </source>
</evidence>
<name>A0A1M4TAM6_9FIRM</name>